<dbReference type="Proteomes" id="UP000054639">
    <property type="component" value="Unassembled WGS sequence"/>
</dbReference>
<evidence type="ECO:0000313" key="2">
    <source>
        <dbReference type="EMBL" id="STY17649.1"/>
    </source>
</evidence>
<dbReference type="RefSeq" id="WP_058473500.1">
    <property type="nucleotide sequence ID" value="NZ_CAAAIL010000013.1"/>
</dbReference>
<evidence type="ECO:0000313" key="3">
    <source>
        <dbReference type="Proteomes" id="UP000054639"/>
    </source>
</evidence>
<dbReference type="EMBL" id="LNYR01000012">
    <property type="protein sequence ID" value="KTD51106.1"/>
    <property type="molecule type" value="Genomic_DNA"/>
</dbReference>
<organism evidence="2 4">
    <name type="scientific">Legionella quateirensis</name>
    <dbReference type="NCBI Taxonomy" id="45072"/>
    <lineage>
        <taxon>Bacteria</taxon>
        <taxon>Pseudomonadati</taxon>
        <taxon>Pseudomonadota</taxon>
        <taxon>Gammaproteobacteria</taxon>
        <taxon>Legionellales</taxon>
        <taxon>Legionellaceae</taxon>
        <taxon>Legionella</taxon>
    </lineage>
</organism>
<accession>A0A378KTZ5</accession>
<evidence type="ECO:0000313" key="1">
    <source>
        <dbReference type="EMBL" id="KTD51106.1"/>
    </source>
</evidence>
<reference evidence="2 4" key="2">
    <citation type="submission" date="2018-06" db="EMBL/GenBank/DDBJ databases">
        <authorList>
            <consortium name="Pathogen Informatics"/>
            <person name="Doyle S."/>
        </authorList>
    </citation>
    <scope>NUCLEOTIDE SEQUENCE [LARGE SCALE GENOMIC DNA]</scope>
    <source>
        <strain evidence="2 4">NCTC12376</strain>
    </source>
</reference>
<reference evidence="1 3" key="1">
    <citation type="submission" date="2015-11" db="EMBL/GenBank/DDBJ databases">
        <title>Genomic analysis of 38 Legionella species identifies large and diverse effector repertoires.</title>
        <authorList>
            <person name="Burstein D."/>
            <person name="Amaro F."/>
            <person name="Zusman T."/>
            <person name="Lifshitz Z."/>
            <person name="Cohen O."/>
            <person name="Gilbert J.A."/>
            <person name="Pupko T."/>
            <person name="Shuman H.A."/>
            <person name="Segal G."/>
        </authorList>
    </citation>
    <scope>NUCLEOTIDE SEQUENCE [LARGE SCALE GENOMIC DNA]</scope>
    <source>
        <strain evidence="1 3">ATCC 49507</strain>
    </source>
</reference>
<gene>
    <name evidence="1" type="ORF">Lqua_1333</name>
    <name evidence="2" type="ORF">NCTC12376_01460</name>
</gene>
<sequence>MIEITKSSKELRKEIWDLAYKYSWYPTIERLNHIVKGIDNDTPTEIIIKLYEYLKDYDRPRQSHLYSDVAVLLFTTLDIQLPDKEIGSCCFFPIQSVFFEIKSFASAMLELDNKVSELQQSQPVPAIHP</sequence>
<keyword evidence="3" id="KW-1185">Reference proteome</keyword>
<dbReference type="AlphaFoldDB" id="A0A378KTZ5"/>
<dbReference type="EMBL" id="UGOW01000001">
    <property type="protein sequence ID" value="STY17649.1"/>
    <property type="molecule type" value="Genomic_DNA"/>
</dbReference>
<dbReference type="Proteomes" id="UP000254230">
    <property type="component" value="Unassembled WGS sequence"/>
</dbReference>
<protein>
    <submittedName>
        <fullName evidence="2">Uncharacterized protein</fullName>
    </submittedName>
</protein>
<proteinExistence type="predicted"/>
<evidence type="ECO:0000313" key="4">
    <source>
        <dbReference type="Proteomes" id="UP000254230"/>
    </source>
</evidence>
<name>A0A378KTZ5_9GAMM</name>